<evidence type="ECO:0000313" key="2">
    <source>
        <dbReference type="EMBL" id="CAG9816518.1"/>
    </source>
</evidence>
<protein>
    <recommendedName>
        <fullName evidence="4">Endonuclease-reverse transcriptase</fullName>
    </recommendedName>
</protein>
<evidence type="ECO:0000313" key="3">
    <source>
        <dbReference type="Proteomes" id="UP001153737"/>
    </source>
</evidence>
<sequence>MSEISNNDLLAKVEVIIKNETIELKSDIQSLRDSLNEKTRIQEEKCNNLESRIIYIERFNKRNNIVIFGMEADKDNILEATIEKLNEIFNCNFSERNINNIYFIGKKSKIILEFISYLQKQKFFQTLKKLRGSVISISHDLGPEDQVKNEILVKHLESARIKNHQAYIKNLKLYVNGTSYTPEELESGSREFEIELLPKSNSASPTPTTSHKKEKEDIADNPGILENFKITEESIIGGKTNDKNKTDVVGRLDFHRI</sequence>
<feature type="region of interest" description="Disordered" evidence="1">
    <location>
        <begin position="197"/>
        <end position="223"/>
    </location>
</feature>
<reference evidence="2" key="1">
    <citation type="submission" date="2022-01" db="EMBL/GenBank/DDBJ databases">
        <authorList>
            <person name="King R."/>
        </authorList>
    </citation>
    <scope>NUCLEOTIDE SEQUENCE</scope>
</reference>
<reference evidence="2" key="2">
    <citation type="submission" date="2022-10" db="EMBL/GenBank/DDBJ databases">
        <authorList>
            <consortium name="ENA_rothamsted_submissions"/>
            <consortium name="culmorum"/>
            <person name="King R."/>
        </authorList>
    </citation>
    <scope>NUCLEOTIDE SEQUENCE</scope>
</reference>
<accession>A0A9N9SFQ8</accession>
<gene>
    <name evidence="2" type="ORF">PHAECO_LOCUS3991</name>
</gene>
<dbReference type="Proteomes" id="UP001153737">
    <property type="component" value="Chromosome 14"/>
</dbReference>
<dbReference type="AlphaFoldDB" id="A0A9N9SFQ8"/>
<evidence type="ECO:0008006" key="4">
    <source>
        <dbReference type="Google" id="ProtNLM"/>
    </source>
</evidence>
<name>A0A9N9SFQ8_PHACE</name>
<dbReference type="OrthoDB" id="6767360at2759"/>
<evidence type="ECO:0000256" key="1">
    <source>
        <dbReference type="SAM" id="MobiDB-lite"/>
    </source>
</evidence>
<organism evidence="2 3">
    <name type="scientific">Phaedon cochleariae</name>
    <name type="common">Mustard beetle</name>
    <dbReference type="NCBI Taxonomy" id="80249"/>
    <lineage>
        <taxon>Eukaryota</taxon>
        <taxon>Metazoa</taxon>
        <taxon>Ecdysozoa</taxon>
        <taxon>Arthropoda</taxon>
        <taxon>Hexapoda</taxon>
        <taxon>Insecta</taxon>
        <taxon>Pterygota</taxon>
        <taxon>Neoptera</taxon>
        <taxon>Endopterygota</taxon>
        <taxon>Coleoptera</taxon>
        <taxon>Polyphaga</taxon>
        <taxon>Cucujiformia</taxon>
        <taxon>Chrysomeloidea</taxon>
        <taxon>Chrysomelidae</taxon>
        <taxon>Chrysomelinae</taxon>
        <taxon>Chrysomelini</taxon>
        <taxon>Phaedon</taxon>
    </lineage>
</organism>
<dbReference type="EMBL" id="OU896720">
    <property type="protein sequence ID" value="CAG9816518.1"/>
    <property type="molecule type" value="Genomic_DNA"/>
</dbReference>
<dbReference type="InterPro" id="IPR018247">
    <property type="entry name" value="EF_Hand_1_Ca_BS"/>
</dbReference>
<dbReference type="PROSITE" id="PS00018">
    <property type="entry name" value="EF_HAND_1"/>
    <property type="match status" value="1"/>
</dbReference>
<proteinExistence type="predicted"/>
<keyword evidence="3" id="KW-1185">Reference proteome</keyword>
<feature type="compositionally biased region" description="Polar residues" evidence="1">
    <location>
        <begin position="199"/>
        <end position="209"/>
    </location>
</feature>